<sequence>MKKIFYKIFIYFCLAAYLPLLLIYLFNFFYVDKYITENKKRDLIEVAETINIDEIKKEDREEKKYSKNGDEIYVKYINFLKKSRGGEFLRILNKSEGKFDIKNMNLNEYVIKTVNLSSVSNHFFLIKKISDYEIIAVVGETIVPGVVTAIMLEIYKHYSLLIILVLFLVSYILSKKFSEPIEILEKVSSQISNSNFTDEVEIKSKNELGSLGNNINKIAKQLQNNIKELSLLNKKLREELLEKEKILETEKIFMRAIGHELKTPIAIINGYIEALQDDMINENEIKKTYDIIYKEGMSINKIVNDINDYLKFGFKHGKINLVKCNINSLLNIILEKYYLDINQRGIKLKKYCDDVQIETDIKFMEIILNNLITNAITYVDENKKIEVELNENYLRISNSSEYIEEEILKKIFNPFYKIDKSRSRKYGGTGLGLSIVKNLLEFLKLEYSFVYDEKRKFVVFTINLKKDIDS</sequence>
<feature type="domain" description="Histidine kinase" evidence="16">
    <location>
        <begin position="256"/>
        <end position="468"/>
    </location>
</feature>
<dbReference type="InterPro" id="IPR003660">
    <property type="entry name" value="HAMP_dom"/>
</dbReference>
<evidence type="ECO:0000256" key="9">
    <source>
        <dbReference type="ARBA" id="ARBA00022777"/>
    </source>
</evidence>
<dbReference type="EC" id="2.7.13.3" evidence="3"/>
<dbReference type="CDD" id="cd06225">
    <property type="entry name" value="HAMP"/>
    <property type="match status" value="1"/>
</dbReference>
<keyword evidence="10" id="KW-0067">ATP-binding</keyword>
<dbReference type="PROSITE" id="PS50109">
    <property type="entry name" value="HIS_KIN"/>
    <property type="match status" value="1"/>
</dbReference>
<evidence type="ECO:0000256" key="14">
    <source>
        <dbReference type="SAM" id="Coils"/>
    </source>
</evidence>
<comment type="subcellular location">
    <subcellularLocation>
        <location evidence="2">Cell membrane</location>
        <topology evidence="2">Multi-pass membrane protein</topology>
    </subcellularLocation>
</comment>
<dbReference type="InterPro" id="IPR036890">
    <property type="entry name" value="HATPase_C_sf"/>
</dbReference>
<accession>A0A377GY08</accession>
<feature type="transmembrane region" description="Helical" evidence="15">
    <location>
        <begin position="6"/>
        <end position="31"/>
    </location>
</feature>
<evidence type="ECO:0000256" key="6">
    <source>
        <dbReference type="ARBA" id="ARBA00022679"/>
    </source>
</evidence>
<keyword evidence="4" id="KW-1003">Cell membrane</keyword>
<dbReference type="SMART" id="SM00304">
    <property type="entry name" value="HAMP"/>
    <property type="match status" value="1"/>
</dbReference>
<dbReference type="PANTHER" id="PTHR45528:SF1">
    <property type="entry name" value="SENSOR HISTIDINE KINASE CPXA"/>
    <property type="match status" value="1"/>
</dbReference>
<dbReference type="SMART" id="SM00388">
    <property type="entry name" value="HisKA"/>
    <property type="match status" value="1"/>
</dbReference>
<dbReference type="InterPro" id="IPR003661">
    <property type="entry name" value="HisK_dim/P_dom"/>
</dbReference>
<evidence type="ECO:0000256" key="13">
    <source>
        <dbReference type="ARBA" id="ARBA00023136"/>
    </source>
</evidence>
<evidence type="ECO:0000259" key="16">
    <source>
        <dbReference type="PROSITE" id="PS50109"/>
    </source>
</evidence>
<dbReference type="PRINTS" id="PR00344">
    <property type="entry name" value="BCTRLSENSOR"/>
</dbReference>
<dbReference type="GO" id="GO:0005886">
    <property type="term" value="C:plasma membrane"/>
    <property type="evidence" value="ECO:0007669"/>
    <property type="project" value="UniProtKB-SubCell"/>
</dbReference>
<evidence type="ECO:0000256" key="1">
    <source>
        <dbReference type="ARBA" id="ARBA00000085"/>
    </source>
</evidence>
<keyword evidence="11 15" id="KW-1133">Transmembrane helix</keyword>
<dbReference type="EMBL" id="UGGU01000003">
    <property type="protein sequence ID" value="STO31733.1"/>
    <property type="molecule type" value="Genomic_DNA"/>
</dbReference>
<evidence type="ECO:0000256" key="3">
    <source>
        <dbReference type="ARBA" id="ARBA00012438"/>
    </source>
</evidence>
<feature type="transmembrane region" description="Helical" evidence="15">
    <location>
        <begin position="158"/>
        <end position="174"/>
    </location>
</feature>
<evidence type="ECO:0000313" key="19">
    <source>
        <dbReference type="Proteomes" id="UP000255328"/>
    </source>
</evidence>
<dbReference type="Pfam" id="PF00672">
    <property type="entry name" value="HAMP"/>
    <property type="match status" value="1"/>
</dbReference>
<dbReference type="SUPFAM" id="SSF55874">
    <property type="entry name" value="ATPase domain of HSP90 chaperone/DNA topoisomerase II/histidine kinase"/>
    <property type="match status" value="1"/>
</dbReference>
<evidence type="ECO:0000256" key="10">
    <source>
        <dbReference type="ARBA" id="ARBA00022840"/>
    </source>
</evidence>
<evidence type="ECO:0000256" key="2">
    <source>
        <dbReference type="ARBA" id="ARBA00004651"/>
    </source>
</evidence>
<gene>
    <name evidence="18" type="primary">baeS</name>
    <name evidence="18" type="ORF">NCTC10723_01191</name>
</gene>
<dbReference type="InterPro" id="IPR050398">
    <property type="entry name" value="HssS/ArlS-like"/>
</dbReference>
<dbReference type="GO" id="GO:0000155">
    <property type="term" value="F:phosphorelay sensor kinase activity"/>
    <property type="evidence" value="ECO:0007669"/>
    <property type="project" value="InterPro"/>
</dbReference>
<dbReference type="PROSITE" id="PS50885">
    <property type="entry name" value="HAMP"/>
    <property type="match status" value="1"/>
</dbReference>
<dbReference type="AlphaFoldDB" id="A0A377GY08"/>
<keyword evidence="6 18" id="KW-0808">Transferase</keyword>
<dbReference type="InterPro" id="IPR003594">
    <property type="entry name" value="HATPase_dom"/>
</dbReference>
<dbReference type="Pfam" id="PF02518">
    <property type="entry name" value="HATPase_c"/>
    <property type="match status" value="1"/>
</dbReference>
<comment type="catalytic activity">
    <reaction evidence="1">
        <text>ATP + protein L-histidine = ADP + protein N-phospho-L-histidine.</text>
        <dbReference type="EC" id="2.7.13.3"/>
    </reaction>
</comment>
<evidence type="ECO:0000313" key="18">
    <source>
        <dbReference type="EMBL" id="STO31733.1"/>
    </source>
</evidence>
<keyword evidence="14" id="KW-0175">Coiled coil</keyword>
<dbReference type="Pfam" id="PF00512">
    <property type="entry name" value="HisKA"/>
    <property type="match status" value="1"/>
</dbReference>
<keyword evidence="7 15" id="KW-0812">Transmembrane</keyword>
<dbReference type="CDD" id="cd00082">
    <property type="entry name" value="HisKA"/>
    <property type="match status" value="1"/>
</dbReference>
<dbReference type="InterPro" id="IPR004358">
    <property type="entry name" value="Sig_transdc_His_kin-like_C"/>
</dbReference>
<evidence type="ECO:0000256" key="11">
    <source>
        <dbReference type="ARBA" id="ARBA00022989"/>
    </source>
</evidence>
<dbReference type="SUPFAM" id="SSF158472">
    <property type="entry name" value="HAMP domain-like"/>
    <property type="match status" value="1"/>
</dbReference>
<keyword evidence="8" id="KW-0547">Nucleotide-binding</keyword>
<dbReference type="InterPro" id="IPR036097">
    <property type="entry name" value="HisK_dim/P_sf"/>
</dbReference>
<keyword evidence="19" id="KW-1185">Reference proteome</keyword>
<dbReference type="GO" id="GO:0005524">
    <property type="term" value="F:ATP binding"/>
    <property type="evidence" value="ECO:0007669"/>
    <property type="project" value="UniProtKB-KW"/>
</dbReference>
<evidence type="ECO:0000256" key="5">
    <source>
        <dbReference type="ARBA" id="ARBA00022553"/>
    </source>
</evidence>
<keyword evidence="5" id="KW-0597">Phosphoprotein</keyword>
<feature type="domain" description="HAMP" evidence="17">
    <location>
        <begin position="175"/>
        <end position="227"/>
    </location>
</feature>
<dbReference type="Gene3D" id="1.10.287.130">
    <property type="match status" value="1"/>
</dbReference>
<protein>
    <recommendedName>
        <fullName evidence="3">histidine kinase</fullName>
        <ecNumber evidence="3">2.7.13.3</ecNumber>
    </recommendedName>
</protein>
<dbReference type="Proteomes" id="UP000255328">
    <property type="component" value="Unassembled WGS sequence"/>
</dbReference>
<keyword evidence="12" id="KW-0902">Two-component regulatory system</keyword>
<reference evidence="18 19" key="1">
    <citation type="submission" date="2018-06" db="EMBL/GenBank/DDBJ databases">
        <authorList>
            <consortium name="Pathogen Informatics"/>
            <person name="Doyle S."/>
        </authorList>
    </citation>
    <scope>NUCLEOTIDE SEQUENCE [LARGE SCALE GENOMIC DNA]</scope>
    <source>
        <strain evidence="18 19">NCTC10723</strain>
    </source>
</reference>
<dbReference type="CDD" id="cd00075">
    <property type="entry name" value="HATPase"/>
    <property type="match status" value="1"/>
</dbReference>
<dbReference type="SUPFAM" id="SSF47384">
    <property type="entry name" value="Homodimeric domain of signal transducing histidine kinase"/>
    <property type="match status" value="1"/>
</dbReference>
<dbReference type="InterPro" id="IPR005467">
    <property type="entry name" value="His_kinase_dom"/>
</dbReference>
<keyword evidence="9 18" id="KW-0418">Kinase</keyword>
<dbReference type="Gene3D" id="6.10.340.10">
    <property type="match status" value="1"/>
</dbReference>
<evidence type="ECO:0000256" key="7">
    <source>
        <dbReference type="ARBA" id="ARBA00022692"/>
    </source>
</evidence>
<organism evidence="18 19">
    <name type="scientific">Fusobacterium necrogenes</name>
    <dbReference type="NCBI Taxonomy" id="858"/>
    <lineage>
        <taxon>Bacteria</taxon>
        <taxon>Fusobacteriati</taxon>
        <taxon>Fusobacteriota</taxon>
        <taxon>Fusobacteriia</taxon>
        <taxon>Fusobacteriales</taxon>
        <taxon>Fusobacteriaceae</taxon>
        <taxon>Fusobacterium</taxon>
    </lineage>
</organism>
<feature type="coiled-coil region" evidence="14">
    <location>
        <begin position="219"/>
        <end position="246"/>
    </location>
</feature>
<dbReference type="RefSeq" id="WP_115270307.1">
    <property type="nucleotide sequence ID" value="NZ_UGGU01000003.1"/>
</dbReference>
<name>A0A377GY08_9FUSO</name>
<evidence type="ECO:0000256" key="4">
    <source>
        <dbReference type="ARBA" id="ARBA00022475"/>
    </source>
</evidence>
<keyword evidence="13 15" id="KW-0472">Membrane</keyword>
<evidence type="ECO:0000256" key="8">
    <source>
        <dbReference type="ARBA" id="ARBA00022741"/>
    </source>
</evidence>
<dbReference type="Gene3D" id="3.30.565.10">
    <property type="entry name" value="Histidine kinase-like ATPase, C-terminal domain"/>
    <property type="match status" value="1"/>
</dbReference>
<dbReference type="SMART" id="SM00387">
    <property type="entry name" value="HATPase_c"/>
    <property type="match status" value="1"/>
</dbReference>
<proteinExistence type="predicted"/>
<dbReference type="PANTHER" id="PTHR45528">
    <property type="entry name" value="SENSOR HISTIDINE KINASE CPXA"/>
    <property type="match status" value="1"/>
</dbReference>
<dbReference type="OrthoDB" id="81871at2"/>
<evidence type="ECO:0000256" key="12">
    <source>
        <dbReference type="ARBA" id="ARBA00023012"/>
    </source>
</evidence>
<evidence type="ECO:0000259" key="17">
    <source>
        <dbReference type="PROSITE" id="PS50885"/>
    </source>
</evidence>
<evidence type="ECO:0000256" key="15">
    <source>
        <dbReference type="SAM" id="Phobius"/>
    </source>
</evidence>